<accession>A0ACC6KW13</accession>
<sequence>MKHFWLKELFRNFDGMKARELNKESVPAVRVNKALNKYKDLPIFQSKLDEANETLRTVGLPKLKK</sequence>
<organism evidence="1 2">
    <name type="scientific">Pedobacter africanus</name>
    <dbReference type="NCBI Taxonomy" id="151894"/>
    <lineage>
        <taxon>Bacteria</taxon>
        <taxon>Pseudomonadati</taxon>
        <taxon>Bacteroidota</taxon>
        <taxon>Sphingobacteriia</taxon>
        <taxon>Sphingobacteriales</taxon>
        <taxon>Sphingobacteriaceae</taxon>
        <taxon>Pedobacter</taxon>
    </lineage>
</organism>
<name>A0ACC6KW13_9SPHI</name>
<keyword evidence="2" id="KW-1185">Reference proteome</keyword>
<dbReference type="EMBL" id="JAVDTF010000001">
    <property type="protein sequence ID" value="MDR6783344.1"/>
    <property type="molecule type" value="Genomic_DNA"/>
</dbReference>
<dbReference type="Proteomes" id="UP001246858">
    <property type="component" value="Unassembled WGS sequence"/>
</dbReference>
<evidence type="ECO:0000313" key="2">
    <source>
        <dbReference type="Proteomes" id="UP001246858"/>
    </source>
</evidence>
<protein>
    <submittedName>
        <fullName evidence="1">Uncharacterized protein</fullName>
    </submittedName>
</protein>
<evidence type="ECO:0000313" key="1">
    <source>
        <dbReference type="EMBL" id="MDR6783344.1"/>
    </source>
</evidence>
<reference evidence="1" key="1">
    <citation type="submission" date="2023-07" db="EMBL/GenBank/DDBJ databases">
        <title>Sorghum-associated microbial communities from plants grown in Nebraska, USA.</title>
        <authorList>
            <person name="Schachtman D."/>
        </authorList>
    </citation>
    <scope>NUCLEOTIDE SEQUENCE</scope>
    <source>
        <strain evidence="1">2697</strain>
    </source>
</reference>
<proteinExistence type="predicted"/>
<comment type="caution">
    <text evidence="1">The sequence shown here is derived from an EMBL/GenBank/DDBJ whole genome shotgun (WGS) entry which is preliminary data.</text>
</comment>
<gene>
    <name evidence="1" type="ORF">J2X78_001896</name>
</gene>